<sequence length="279" mass="31057">MSSPVALRSLQDNATVGSRRQKSTRGIKKSSFKNKEDSHRFLSPPFNSRHPIRNNELTEPLLQHQPPSTSPSSSSSSLSSLPSLLSLNSPHPNNRLTHRDIKGFSLLDNSPNSPSHVIDGNASSGFLFDNKRNSNYTYNYNERKSTTRFGPRDTSGNSHDHHPSYQSYRNRHSSSPSPCIASSTSMHGDWSSHPDLTHTTLSPLSNHAVGSRSRSRSISRSEPRLRPRSRSPDSRSRFRSKARSITPPESKADLRSRRGSRDPRNPRSHSPAVSSPPPK</sequence>
<dbReference type="EMBL" id="HBFM01021392">
    <property type="protein sequence ID" value="CAD8778880.1"/>
    <property type="molecule type" value="Transcribed_RNA"/>
</dbReference>
<dbReference type="AlphaFoldDB" id="A0A7S0V713"/>
<reference evidence="2" key="1">
    <citation type="submission" date="2021-01" db="EMBL/GenBank/DDBJ databases">
        <authorList>
            <person name="Corre E."/>
            <person name="Pelletier E."/>
            <person name="Niang G."/>
            <person name="Scheremetjew M."/>
            <person name="Finn R."/>
            <person name="Kale V."/>
            <person name="Holt S."/>
            <person name="Cochrane G."/>
            <person name="Meng A."/>
            <person name="Brown T."/>
            <person name="Cohen L."/>
        </authorList>
    </citation>
    <scope>NUCLEOTIDE SEQUENCE</scope>
    <source>
        <strain evidence="2">SAG 63-3</strain>
    </source>
</reference>
<evidence type="ECO:0000256" key="1">
    <source>
        <dbReference type="SAM" id="MobiDB-lite"/>
    </source>
</evidence>
<proteinExistence type="predicted"/>
<feature type="region of interest" description="Disordered" evidence="1">
    <location>
        <begin position="138"/>
        <end position="279"/>
    </location>
</feature>
<feature type="compositionally biased region" description="Basic residues" evidence="1">
    <location>
        <begin position="19"/>
        <end position="32"/>
    </location>
</feature>
<feature type="compositionally biased region" description="Low complexity" evidence="1">
    <location>
        <begin position="173"/>
        <end position="185"/>
    </location>
</feature>
<gene>
    <name evidence="2" type="ORF">PPAR00522_LOCUS13939</name>
</gene>
<evidence type="ECO:0000313" key="2">
    <source>
        <dbReference type="EMBL" id="CAD8778880.1"/>
    </source>
</evidence>
<feature type="region of interest" description="Disordered" evidence="1">
    <location>
        <begin position="1"/>
        <end position="96"/>
    </location>
</feature>
<feature type="compositionally biased region" description="Basic and acidic residues" evidence="1">
    <location>
        <begin position="250"/>
        <end position="265"/>
    </location>
</feature>
<accession>A0A7S0V713</accession>
<name>A0A7S0V713_9CHLO</name>
<feature type="compositionally biased region" description="Low complexity" evidence="1">
    <location>
        <begin position="60"/>
        <end position="93"/>
    </location>
</feature>
<protein>
    <submittedName>
        <fullName evidence="2">Uncharacterized protein</fullName>
    </submittedName>
</protein>
<organism evidence="2">
    <name type="scientific">Polytomella parva</name>
    <dbReference type="NCBI Taxonomy" id="51329"/>
    <lineage>
        <taxon>Eukaryota</taxon>
        <taxon>Viridiplantae</taxon>
        <taxon>Chlorophyta</taxon>
        <taxon>core chlorophytes</taxon>
        <taxon>Chlorophyceae</taxon>
        <taxon>CS clade</taxon>
        <taxon>Chlamydomonadales</taxon>
        <taxon>Chlamydomonadaceae</taxon>
        <taxon>Polytomella</taxon>
    </lineage>
</organism>
<feature type="compositionally biased region" description="Basic and acidic residues" evidence="1">
    <location>
        <begin position="219"/>
        <end position="236"/>
    </location>
</feature>